<feature type="transmembrane region" description="Helical" evidence="2">
    <location>
        <begin position="286"/>
        <end position="304"/>
    </location>
</feature>
<accession>A0A830EGY4</accession>
<feature type="transmembrane region" description="Helical" evidence="2">
    <location>
        <begin position="12"/>
        <end position="40"/>
    </location>
</feature>
<organism evidence="3 4">
    <name type="scientific">Haloarcula sebkhae</name>
    <dbReference type="NCBI Taxonomy" id="932660"/>
    <lineage>
        <taxon>Archaea</taxon>
        <taxon>Methanobacteriati</taxon>
        <taxon>Methanobacteriota</taxon>
        <taxon>Stenosarchaea group</taxon>
        <taxon>Halobacteria</taxon>
        <taxon>Halobacteriales</taxon>
        <taxon>Haloarculaceae</taxon>
        <taxon>Haloarcula</taxon>
    </lineage>
</organism>
<keyword evidence="2" id="KW-0812">Transmembrane</keyword>
<feature type="transmembrane region" description="Helical" evidence="2">
    <location>
        <begin position="154"/>
        <end position="176"/>
    </location>
</feature>
<sequence length="368" mass="39625">MSYVYALQSSPIAIGTAVFLVGVLAVVGIVLGALGSAVVRRLSNPVTRYRQLYLWVLLPFALLSWVVFLSLGLGHLVPGGQTGVVGAVLATFTELLAAGIIWLAAYAPTVPGVRNVRDIKLSTGRAVIRMGRYVLGITALVTVAVVPVELGLSSVGLLALVTVFVVTVQAASPWFITLIRSVDRPDEPTAETLERLQERAGLTVRDVRIFDTEQERTASLTVRGVSGYRRLFVTITFLDMFDDETAAALLAVQAGRQNARVLARVMVGLLITVVPLFVALADIGPLWPLVGVSLGLAIASLWVTRRGVRAADDYAAERVGPETVADALERYADVHDIEPSRRRLANPFSRSPPLGNRIDRLRAQAEAE</sequence>
<feature type="transmembrane region" description="Helical" evidence="2">
    <location>
        <begin position="130"/>
        <end position="148"/>
    </location>
</feature>
<name>A0A830EGY4_9EURY</name>
<evidence type="ECO:0000256" key="1">
    <source>
        <dbReference type="SAM" id="MobiDB-lite"/>
    </source>
</evidence>
<feature type="region of interest" description="Disordered" evidence="1">
    <location>
        <begin position="344"/>
        <end position="368"/>
    </location>
</feature>
<comment type="caution">
    <text evidence="3">The sequence shown here is derived from an EMBL/GenBank/DDBJ whole genome shotgun (WGS) entry which is preliminary data.</text>
</comment>
<evidence type="ECO:0000313" key="3">
    <source>
        <dbReference type="EMBL" id="GGK56749.1"/>
    </source>
</evidence>
<feature type="transmembrane region" description="Helical" evidence="2">
    <location>
        <begin position="261"/>
        <end position="280"/>
    </location>
</feature>
<reference evidence="3" key="1">
    <citation type="journal article" date="2014" name="Int. J. Syst. Evol. Microbiol.">
        <title>Complete genome sequence of Corynebacterium casei LMG S-19264T (=DSM 44701T), isolated from a smear-ripened cheese.</title>
        <authorList>
            <consortium name="US DOE Joint Genome Institute (JGI-PGF)"/>
            <person name="Walter F."/>
            <person name="Albersmeier A."/>
            <person name="Kalinowski J."/>
            <person name="Ruckert C."/>
        </authorList>
    </citation>
    <scope>NUCLEOTIDE SEQUENCE</scope>
    <source>
        <strain evidence="3">JCM 19018</strain>
    </source>
</reference>
<dbReference type="AlphaFoldDB" id="A0A830EGY4"/>
<dbReference type="EMBL" id="BMPD01000001">
    <property type="protein sequence ID" value="GGK56749.1"/>
    <property type="molecule type" value="Genomic_DNA"/>
</dbReference>
<evidence type="ECO:0000256" key="2">
    <source>
        <dbReference type="SAM" id="Phobius"/>
    </source>
</evidence>
<reference evidence="3" key="2">
    <citation type="submission" date="2020-09" db="EMBL/GenBank/DDBJ databases">
        <authorList>
            <person name="Sun Q."/>
            <person name="Ohkuma M."/>
        </authorList>
    </citation>
    <scope>NUCLEOTIDE SEQUENCE</scope>
    <source>
        <strain evidence="3">JCM 19018</strain>
    </source>
</reference>
<feature type="transmembrane region" description="Helical" evidence="2">
    <location>
        <begin position="83"/>
        <end position="109"/>
    </location>
</feature>
<evidence type="ECO:0000313" key="4">
    <source>
        <dbReference type="Proteomes" id="UP000614221"/>
    </source>
</evidence>
<gene>
    <name evidence="3" type="ORF">GCM10009067_06540</name>
</gene>
<proteinExistence type="predicted"/>
<dbReference type="Proteomes" id="UP000614221">
    <property type="component" value="Unassembled WGS sequence"/>
</dbReference>
<keyword evidence="2" id="KW-0472">Membrane</keyword>
<keyword evidence="2" id="KW-1133">Transmembrane helix</keyword>
<evidence type="ECO:0008006" key="5">
    <source>
        <dbReference type="Google" id="ProtNLM"/>
    </source>
</evidence>
<protein>
    <recommendedName>
        <fullName evidence="5">Peptidase</fullName>
    </recommendedName>
</protein>
<feature type="compositionally biased region" description="Basic and acidic residues" evidence="1">
    <location>
        <begin position="357"/>
        <end position="368"/>
    </location>
</feature>
<feature type="transmembrane region" description="Helical" evidence="2">
    <location>
        <begin position="52"/>
        <end position="77"/>
    </location>
</feature>